<protein>
    <submittedName>
        <fullName evidence="1">Uncharacterized protein</fullName>
    </submittedName>
</protein>
<proteinExistence type="predicted"/>
<dbReference type="GeneID" id="24408822"/>
<gene>
    <name evidence="1" type="ORF">GLRG_03457</name>
</gene>
<reference evidence="2" key="1">
    <citation type="journal article" date="2012" name="Nat. Genet.">
        <title>Lifestyle transitions in plant pathogenic Colletotrichum fungi deciphered by genome and transcriptome analyses.</title>
        <authorList>
            <person name="O'Connell R.J."/>
            <person name="Thon M.R."/>
            <person name="Hacquard S."/>
            <person name="Amyotte S.G."/>
            <person name="Kleemann J."/>
            <person name="Torres M.F."/>
            <person name="Damm U."/>
            <person name="Buiate E.A."/>
            <person name="Epstein L."/>
            <person name="Alkan N."/>
            <person name="Altmueller J."/>
            <person name="Alvarado-Balderrama L."/>
            <person name="Bauser C.A."/>
            <person name="Becker C."/>
            <person name="Birren B.W."/>
            <person name="Chen Z."/>
            <person name="Choi J."/>
            <person name="Crouch J.A."/>
            <person name="Duvick J.P."/>
            <person name="Farman M.A."/>
            <person name="Gan P."/>
            <person name="Heiman D."/>
            <person name="Henrissat B."/>
            <person name="Howard R.J."/>
            <person name="Kabbage M."/>
            <person name="Koch C."/>
            <person name="Kracher B."/>
            <person name="Kubo Y."/>
            <person name="Law A.D."/>
            <person name="Lebrun M.-H."/>
            <person name="Lee Y.-H."/>
            <person name="Miyara I."/>
            <person name="Moore N."/>
            <person name="Neumann U."/>
            <person name="Nordstroem K."/>
            <person name="Panaccione D.G."/>
            <person name="Panstruga R."/>
            <person name="Place M."/>
            <person name="Proctor R.H."/>
            <person name="Prusky D."/>
            <person name="Rech G."/>
            <person name="Reinhardt R."/>
            <person name="Rollins J.A."/>
            <person name="Rounsley S."/>
            <person name="Schardl C.L."/>
            <person name="Schwartz D.C."/>
            <person name="Shenoy N."/>
            <person name="Shirasu K."/>
            <person name="Sikhakolli U.R."/>
            <person name="Stueber K."/>
            <person name="Sukno S.A."/>
            <person name="Sweigard J.A."/>
            <person name="Takano Y."/>
            <person name="Takahara H."/>
            <person name="Trail F."/>
            <person name="van der Does H.C."/>
            <person name="Voll L.M."/>
            <person name="Will I."/>
            <person name="Young S."/>
            <person name="Zeng Q."/>
            <person name="Zhang J."/>
            <person name="Zhou S."/>
            <person name="Dickman M.B."/>
            <person name="Schulze-Lefert P."/>
            <person name="Ver Loren van Themaat E."/>
            <person name="Ma L.-J."/>
            <person name="Vaillancourt L.J."/>
        </authorList>
    </citation>
    <scope>NUCLEOTIDE SEQUENCE [LARGE SCALE GENOMIC DNA]</scope>
    <source>
        <strain evidence="2">M1.001 / M2 / FGSC 10212</strain>
    </source>
</reference>
<dbReference type="RefSeq" id="XP_008092333.1">
    <property type="nucleotide sequence ID" value="XM_008094142.1"/>
</dbReference>
<dbReference type="Proteomes" id="UP000008782">
    <property type="component" value="Unassembled WGS sequence"/>
</dbReference>
<accession>E3QBH4</accession>
<dbReference type="HOGENOM" id="CLU_2426887_0_0_1"/>
<evidence type="ECO:0000313" key="2">
    <source>
        <dbReference type="Proteomes" id="UP000008782"/>
    </source>
</evidence>
<name>E3QBH4_COLGM</name>
<keyword evidence="2" id="KW-1185">Reference proteome</keyword>
<dbReference type="VEuPathDB" id="FungiDB:GLRG_03457"/>
<organism evidence="2">
    <name type="scientific">Colletotrichum graminicola (strain M1.001 / M2 / FGSC 10212)</name>
    <name type="common">Maize anthracnose fungus</name>
    <name type="synonym">Glomerella graminicola</name>
    <dbReference type="NCBI Taxonomy" id="645133"/>
    <lineage>
        <taxon>Eukaryota</taxon>
        <taxon>Fungi</taxon>
        <taxon>Dikarya</taxon>
        <taxon>Ascomycota</taxon>
        <taxon>Pezizomycotina</taxon>
        <taxon>Sordariomycetes</taxon>
        <taxon>Hypocreomycetidae</taxon>
        <taxon>Glomerellales</taxon>
        <taxon>Glomerellaceae</taxon>
        <taxon>Colletotrichum</taxon>
        <taxon>Colletotrichum graminicola species complex</taxon>
    </lineage>
</organism>
<dbReference type="AlphaFoldDB" id="E3QBH4"/>
<dbReference type="EMBL" id="GG697340">
    <property type="protein sequence ID" value="EFQ28313.1"/>
    <property type="molecule type" value="Genomic_DNA"/>
</dbReference>
<evidence type="ECO:0000313" key="1">
    <source>
        <dbReference type="EMBL" id="EFQ28313.1"/>
    </source>
</evidence>
<sequence length="91" mass="9656">MECRQVKGALSSLSLPFPSPPLPSTPFSFHSPLQVEWLALDGSMQEWLVWAKAKDAGAMVPHAPTCGSTRACIYHGSVGPGRLGTYLGSGE</sequence>